<evidence type="ECO:0000256" key="6">
    <source>
        <dbReference type="ARBA" id="ARBA00023204"/>
    </source>
</evidence>
<keyword evidence="4" id="KW-0378">Hydrolase</keyword>
<evidence type="ECO:0000256" key="8">
    <source>
        <dbReference type="ARBA" id="ARBA00055831"/>
    </source>
</evidence>
<sequence>MAELKLGCSKCRYAKRGCGRCRDPEFQARAAKRRELHDDLCEPAHKKRRVQTRRRCASKVDAEDAQAAPELHVEALPAEATRHPHAGDVQEQEPCGPSASLLVATGSSDTSDDGDGGSSSAPAKHQNGQGTQQADVRHAPTAASGRASHGHGLEHSNDKQQATHSKGGMRSPQCHSQRTVLPQHQQPCSDHSDDLNSHLAAEPAAEPLSDTPAEPARQNGPSMHHLASPLESPDAPCSSLAQPGLQAEAHEQHANTHVSGSFKPVVSSSPGTTQRSPAQTIQSPTSPKGCIHINTSERAPATDSGTEASLSDGGSSLAGMSDLSGVSQAESDEERGAHFMAALKDKMARRKEAKAISPQGTSVSPLSQQKTRRRRPPGYKRIPADAHVGPPGDPRKCLWVPPASPHSLIEEQVYDDPWKLLLVCMLLNKTAGRQVRKVLWELFQLIPTPAAAAAADPSAIEKIIWPLGLFRKRAVMVPRFSKDYLEKQWTSPLELHGIGQYAADAYFMFCRGDWRSIHPADKDLAKYRTFLEETNGEGMGLQHEPAPILAAPSAEAAAQQPQAAPLPDKITGNSNYN</sequence>
<dbReference type="GO" id="GO:0016787">
    <property type="term" value="F:hydrolase activity"/>
    <property type="evidence" value="ECO:0007669"/>
    <property type="project" value="UniProtKB-KW"/>
</dbReference>
<reference evidence="14 15" key="1">
    <citation type="journal article" date="2024" name="Nat. Commun.">
        <title>Phylogenomics reveals the evolutionary origins of lichenization in chlorophyte algae.</title>
        <authorList>
            <person name="Puginier C."/>
            <person name="Libourel C."/>
            <person name="Otte J."/>
            <person name="Skaloud P."/>
            <person name="Haon M."/>
            <person name="Grisel S."/>
            <person name="Petersen M."/>
            <person name="Berrin J.G."/>
            <person name="Delaux P.M."/>
            <person name="Dal Grande F."/>
            <person name="Keller J."/>
        </authorList>
    </citation>
    <scope>NUCLEOTIDE SEQUENCE [LARGE SCALE GENOMIC DNA]</scope>
    <source>
        <strain evidence="14 15">SAG 2145</strain>
    </source>
</reference>
<evidence type="ECO:0000256" key="10">
    <source>
        <dbReference type="ARBA" id="ARBA00069821"/>
    </source>
</evidence>
<organism evidence="14 15">
    <name type="scientific">Apatococcus lobatus</name>
    <dbReference type="NCBI Taxonomy" id="904363"/>
    <lineage>
        <taxon>Eukaryota</taxon>
        <taxon>Viridiplantae</taxon>
        <taxon>Chlorophyta</taxon>
        <taxon>core chlorophytes</taxon>
        <taxon>Trebouxiophyceae</taxon>
        <taxon>Chlorellales</taxon>
        <taxon>Chlorellaceae</taxon>
        <taxon>Apatococcus</taxon>
    </lineage>
</organism>
<comment type="subcellular location">
    <subcellularLocation>
        <location evidence="1">Nucleus</location>
    </subcellularLocation>
</comment>
<dbReference type="SUPFAM" id="SSF48150">
    <property type="entry name" value="DNA-glycosylase"/>
    <property type="match status" value="1"/>
</dbReference>
<dbReference type="EMBL" id="JALJOS010000036">
    <property type="protein sequence ID" value="KAK9821637.1"/>
    <property type="molecule type" value="Genomic_DNA"/>
</dbReference>
<keyword evidence="5" id="KW-0238">DNA-binding</keyword>
<proteinExistence type="predicted"/>
<dbReference type="InterPro" id="IPR011257">
    <property type="entry name" value="DNA_glycosylase"/>
</dbReference>
<dbReference type="GO" id="GO:0005634">
    <property type="term" value="C:nucleus"/>
    <property type="evidence" value="ECO:0007669"/>
    <property type="project" value="UniProtKB-SubCell"/>
</dbReference>
<evidence type="ECO:0000256" key="7">
    <source>
        <dbReference type="ARBA" id="ARBA00023242"/>
    </source>
</evidence>
<dbReference type="GO" id="GO:0003677">
    <property type="term" value="F:DNA binding"/>
    <property type="evidence" value="ECO:0007669"/>
    <property type="project" value="UniProtKB-KW"/>
</dbReference>
<evidence type="ECO:0000256" key="13">
    <source>
        <dbReference type="SAM" id="MobiDB-lite"/>
    </source>
</evidence>
<evidence type="ECO:0000256" key="2">
    <source>
        <dbReference type="ARBA" id="ARBA00022553"/>
    </source>
</evidence>
<dbReference type="InterPro" id="IPR045138">
    <property type="entry name" value="MeCP2/MBD4"/>
</dbReference>
<dbReference type="FunFam" id="1.10.340.30:FF:000051">
    <property type="entry name" value="Methyl-CpG-binding domain protein 4"/>
    <property type="match status" value="1"/>
</dbReference>
<dbReference type="Gene3D" id="1.10.340.30">
    <property type="entry name" value="Hypothetical protein, domain 2"/>
    <property type="match status" value="1"/>
</dbReference>
<comment type="subunit">
    <text evidence="9">Interacts with MLH1.</text>
</comment>
<keyword evidence="15" id="KW-1185">Reference proteome</keyword>
<feature type="region of interest" description="Disordered" evidence="13">
    <location>
        <begin position="83"/>
        <end position="333"/>
    </location>
</feature>
<dbReference type="AlphaFoldDB" id="A0AAW1QJJ9"/>
<evidence type="ECO:0000256" key="4">
    <source>
        <dbReference type="ARBA" id="ARBA00022801"/>
    </source>
</evidence>
<gene>
    <name evidence="14" type="ORF">WJX74_002671</name>
</gene>
<dbReference type="PANTHER" id="PTHR15074">
    <property type="entry name" value="METHYL-CPG-BINDING PROTEIN"/>
    <property type="match status" value="1"/>
</dbReference>
<feature type="compositionally biased region" description="Polar residues" evidence="13">
    <location>
        <begin position="266"/>
        <end position="286"/>
    </location>
</feature>
<feature type="region of interest" description="Disordered" evidence="13">
    <location>
        <begin position="44"/>
        <end position="70"/>
    </location>
</feature>
<evidence type="ECO:0000256" key="1">
    <source>
        <dbReference type="ARBA" id="ARBA00004123"/>
    </source>
</evidence>
<comment type="caution">
    <text evidence="14">The sequence shown here is derived from an EMBL/GenBank/DDBJ whole genome shotgun (WGS) entry which is preliminary data.</text>
</comment>
<feature type="compositionally biased region" description="Low complexity" evidence="13">
    <location>
        <begin position="552"/>
        <end position="567"/>
    </location>
</feature>
<evidence type="ECO:0000313" key="15">
    <source>
        <dbReference type="Proteomes" id="UP001438707"/>
    </source>
</evidence>
<feature type="region of interest" description="Disordered" evidence="13">
    <location>
        <begin position="552"/>
        <end position="577"/>
    </location>
</feature>
<feature type="region of interest" description="Disordered" evidence="13">
    <location>
        <begin position="348"/>
        <end position="391"/>
    </location>
</feature>
<feature type="compositionally biased region" description="Low complexity" evidence="13">
    <location>
        <begin position="308"/>
        <end position="325"/>
    </location>
</feature>
<feature type="compositionally biased region" description="Polar residues" evidence="13">
    <location>
        <begin position="293"/>
        <end position="307"/>
    </location>
</feature>
<feature type="compositionally biased region" description="Polar residues" evidence="13">
    <location>
        <begin position="173"/>
        <end position="189"/>
    </location>
</feature>
<keyword evidence="7" id="KW-0539">Nucleus</keyword>
<feature type="compositionally biased region" description="Polar residues" evidence="13">
    <location>
        <begin position="358"/>
        <end position="369"/>
    </location>
</feature>
<feature type="compositionally biased region" description="Basic residues" evidence="13">
    <location>
        <begin position="45"/>
        <end position="57"/>
    </location>
</feature>
<keyword evidence="6" id="KW-0234">DNA repair</keyword>
<evidence type="ECO:0000256" key="12">
    <source>
        <dbReference type="ARBA" id="ARBA00083330"/>
    </source>
</evidence>
<name>A0AAW1QJJ9_9CHLO</name>
<evidence type="ECO:0000256" key="3">
    <source>
        <dbReference type="ARBA" id="ARBA00022763"/>
    </source>
</evidence>
<keyword evidence="3" id="KW-0227">DNA damage</keyword>
<dbReference type="Proteomes" id="UP001438707">
    <property type="component" value="Unassembled WGS sequence"/>
</dbReference>
<evidence type="ECO:0000313" key="14">
    <source>
        <dbReference type="EMBL" id="KAK9821637.1"/>
    </source>
</evidence>
<evidence type="ECO:0000256" key="5">
    <source>
        <dbReference type="ARBA" id="ARBA00023125"/>
    </source>
</evidence>
<evidence type="ECO:0000256" key="9">
    <source>
        <dbReference type="ARBA" id="ARBA00062707"/>
    </source>
</evidence>
<comment type="function">
    <text evidence="8">Mismatch-specific DNA N-glycosylase involved in DNA repair. Has thymine glycosylase activity and is specific for G:T mismatches within methylated and unmethylated CpG sites. Can also remove uracil or 5-fluorouracil in G:U mismatches. Has no lyase activity. Was first identified as methyl-CpG-binding protein.</text>
</comment>
<dbReference type="PANTHER" id="PTHR15074:SF0">
    <property type="entry name" value="METHYL-CPG-BINDING DOMAIN PROTEIN 4-LIKE PROTEIN"/>
    <property type="match status" value="1"/>
</dbReference>
<protein>
    <recommendedName>
        <fullName evidence="10">Methyl-CpG-binding domain protein 4</fullName>
    </recommendedName>
    <alternativeName>
        <fullName evidence="11">Methyl-CpG-binding protein MBD4</fullName>
    </alternativeName>
    <alternativeName>
        <fullName evidence="12">Mismatch-specific DNA N-glycosylase</fullName>
    </alternativeName>
</protein>
<keyword evidence="2" id="KW-0597">Phosphoprotein</keyword>
<evidence type="ECO:0000256" key="11">
    <source>
        <dbReference type="ARBA" id="ARBA00076709"/>
    </source>
</evidence>
<accession>A0AAW1QJJ9</accession>
<dbReference type="GO" id="GO:0006281">
    <property type="term" value="P:DNA repair"/>
    <property type="evidence" value="ECO:0007669"/>
    <property type="project" value="UniProtKB-KW"/>
</dbReference>